<gene>
    <name evidence="1" type="ORF">ADICYQ_2768</name>
</gene>
<sequence length="45" mass="5243">MCPIIKTGTIPCFRVEVWDDSYSYKTESSELHYSVWGSLQINTEQ</sequence>
<dbReference type="AlphaFoldDB" id="S7WWA8"/>
<dbReference type="EMBL" id="ATNM01000107">
    <property type="protein sequence ID" value="EPR68298.1"/>
    <property type="molecule type" value="Genomic_DNA"/>
</dbReference>
<protein>
    <submittedName>
        <fullName evidence="1">Uncharacterized protein</fullName>
    </submittedName>
</protein>
<accession>S7WWA8</accession>
<comment type="caution">
    <text evidence="1">The sequence shown here is derived from an EMBL/GenBank/DDBJ whole genome shotgun (WGS) entry which is preliminary data.</text>
</comment>
<evidence type="ECO:0000313" key="1">
    <source>
        <dbReference type="EMBL" id="EPR68298.1"/>
    </source>
</evidence>
<dbReference type="Proteomes" id="UP000014974">
    <property type="component" value="Unassembled WGS sequence"/>
</dbReference>
<proteinExistence type="predicted"/>
<reference evidence="1 2" key="1">
    <citation type="journal article" date="2013" name="Genome Announc.">
        <title>Draft Genome Sequence of Cyclobacterium qasimii Strain M12-11BT, Isolated from Arctic Marine Sediment.</title>
        <authorList>
            <person name="Shivaji S."/>
            <person name="Ara S."/>
            <person name="Singh A."/>
            <person name="Kumar Pinnaka A."/>
        </authorList>
    </citation>
    <scope>NUCLEOTIDE SEQUENCE [LARGE SCALE GENOMIC DNA]</scope>
    <source>
        <strain evidence="1 2">M12-11B</strain>
    </source>
</reference>
<organism evidence="1 2">
    <name type="scientific">Cyclobacterium qasimii M12-11B</name>
    <dbReference type="NCBI Taxonomy" id="641524"/>
    <lineage>
        <taxon>Bacteria</taxon>
        <taxon>Pseudomonadati</taxon>
        <taxon>Bacteroidota</taxon>
        <taxon>Cytophagia</taxon>
        <taxon>Cytophagales</taxon>
        <taxon>Cyclobacteriaceae</taxon>
        <taxon>Cyclobacterium</taxon>
    </lineage>
</organism>
<evidence type="ECO:0000313" key="2">
    <source>
        <dbReference type="Proteomes" id="UP000014974"/>
    </source>
</evidence>
<name>S7WWA8_9BACT</name>